<evidence type="ECO:0000313" key="2">
    <source>
        <dbReference type="Proteomes" id="UP000233654"/>
    </source>
</evidence>
<proteinExistence type="predicted"/>
<name>A0A2N3G522_9ACTN</name>
<organism evidence="1 2">
    <name type="scientific">Candidatus Anoxymicrobium japonicum</name>
    <dbReference type="NCBI Taxonomy" id="2013648"/>
    <lineage>
        <taxon>Bacteria</taxon>
        <taxon>Bacillati</taxon>
        <taxon>Actinomycetota</taxon>
        <taxon>Candidatus Geothermincolia</taxon>
        <taxon>Candidatus Geothermincolales</taxon>
        <taxon>Candidatus Anoxymicrobiaceae</taxon>
        <taxon>Candidatus Anoxymicrobium</taxon>
    </lineage>
</organism>
<comment type="caution">
    <text evidence="1">The sequence shown here is derived from an EMBL/GenBank/DDBJ whole genome shotgun (WGS) entry which is preliminary data.</text>
</comment>
<dbReference type="Proteomes" id="UP000233654">
    <property type="component" value="Unassembled WGS sequence"/>
</dbReference>
<accession>A0A2N3G522</accession>
<protein>
    <submittedName>
        <fullName evidence="1">Uncharacterized protein</fullName>
    </submittedName>
</protein>
<sequence length="98" mass="11188">MSRKARCGGSALGGHADKGEFGYMASDCYKARLTKGLLGVDLGEGYIIEVLNFRLKKVLRRELFESSEEAREELEYVRDDIKLMTTEEFREKYLQPSS</sequence>
<gene>
    <name evidence="1" type="ORF">CVT63_05955</name>
</gene>
<reference evidence="1 2" key="1">
    <citation type="journal article" date="2017" name="ISME J.">
        <title>Potential for microbial H2 and metal transformations associated with novel bacteria and archaea in deep terrestrial subsurface sediments.</title>
        <authorList>
            <person name="Hernsdorf A.W."/>
            <person name="Amano Y."/>
            <person name="Miyakawa K."/>
            <person name="Ise K."/>
            <person name="Suzuki Y."/>
            <person name="Anantharaman K."/>
            <person name="Probst A."/>
            <person name="Burstein D."/>
            <person name="Thomas B.C."/>
            <person name="Banfield J.F."/>
        </authorList>
    </citation>
    <scope>NUCLEOTIDE SEQUENCE [LARGE SCALE GENOMIC DNA]</scope>
    <source>
        <strain evidence="1">HGW-Actinobacteria-3</strain>
    </source>
</reference>
<dbReference type="EMBL" id="PHEX01000051">
    <property type="protein sequence ID" value="PKQ27817.1"/>
    <property type="molecule type" value="Genomic_DNA"/>
</dbReference>
<evidence type="ECO:0000313" key="1">
    <source>
        <dbReference type="EMBL" id="PKQ27817.1"/>
    </source>
</evidence>
<dbReference type="AlphaFoldDB" id="A0A2N3G522"/>